<dbReference type="CDD" id="cd06257">
    <property type="entry name" value="DnaJ"/>
    <property type="match status" value="1"/>
</dbReference>
<dbReference type="Pfam" id="PF00226">
    <property type="entry name" value="DnaJ"/>
    <property type="match status" value="1"/>
</dbReference>
<dbReference type="PRINTS" id="PR00625">
    <property type="entry name" value="JDOMAIN"/>
</dbReference>
<protein>
    <recommendedName>
        <fullName evidence="2">J domain-containing protein</fullName>
    </recommendedName>
</protein>
<evidence type="ECO:0000313" key="4">
    <source>
        <dbReference type="Proteomes" id="UP000678393"/>
    </source>
</evidence>
<accession>A0A8S3ZHL5</accession>
<sequence length="279" mass="31943">MKSVLKFCKISHNHNWPKANCPLLPTSTQFPGGSLRHFTVPSLSHLAAARTLVAFVPKKTYYEVLGLSPSATTYEIRQAFLKLSKQCHPDVNTSDYDLENHKKFVQVNEAYSVLSRPLSRRDYDATLNTFQAHTTTAYPHYGYDQPDAGSYTYYKSRQNDTDWTKAENQKGGKILTSFFLVTSCLTCASVALILNYMHNYIPDPKYSYLRKSKQEDIQQHELIMTSVHDGKVIYYYAVPKADDPRSYEVLAVMKNDVKDSDMHELQELNQLNYGKQQAL</sequence>
<dbReference type="InterPro" id="IPR052763">
    <property type="entry name" value="DnaJ_C4"/>
</dbReference>
<dbReference type="EMBL" id="CAJHNH020002358">
    <property type="protein sequence ID" value="CAG5126431.1"/>
    <property type="molecule type" value="Genomic_DNA"/>
</dbReference>
<evidence type="ECO:0000259" key="2">
    <source>
        <dbReference type="PROSITE" id="PS50076"/>
    </source>
</evidence>
<dbReference type="Gene3D" id="1.10.287.110">
    <property type="entry name" value="DnaJ domain"/>
    <property type="match status" value="1"/>
</dbReference>
<dbReference type="PANTHER" id="PTHR44825:SF1">
    <property type="entry name" value="DNAJ HOMOLOG SUBFAMILY C MEMBER 4"/>
    <property type="match status" value="1"/>
</dbReference>
<feature type="domain" description="J" evidence="2">
    <location>
        <begin position="60"/>
        <end position="127"/>
    </location>
</feature>
<dbReference type="InterPro" id="IPR001623">
    <property type="entry name" value="DnaJ_domain"/>
</dbReference>
<dbReference type="InterPro" id="IPR036869">
    <property type="entry name" value="J_dom_sf"/>
</dbReference>
<dbReference type="PANTHER" id="PTHR44825">
    <property type="match status" value="1"/>
</dbReference>
<dbReference type="AlphaFoldDB" id="A0A8S3ZHL5"/>
<dbReference type="PROSITE" id="PS50076">
    <property type="entry name" value="DNAJ_2"/>
    <property type="match status" value="1"/>
</dbReference>
<organism evidence="3 4">
    <name type="scientific">Candidula unifasciata</name>
    <dbReference type="NCBI Taxonomy" id="100452"/>
    <lineage>
        <taxon>Eukaryota</taxon>
        <taxon>Metazoa</taxon>
        <taxon>Spiralia</taxon>
        <taxon>Lophotrochozoa</taxon>
        <taxon>Mollusca</taxon>
        <taxon>Gastropoda</taxon>
        <taxon>Heterobranchia</taxon>
        <taxon>Euthyneura</taxon>
        <taxon>Panpulmonata</taxon>
        <taxon>Eupulmonata</taxon>
        <taxon>Stylommatophora</taxon>
        <taxon>Helicina</taxon>
        <taxon>Helicoidea</taxon>
        <taxon>Geomitridae</taxon>
        <taxon>Candidula</taxon>
    </lineage>
</organism>
<name>A0A8S3ZHL5_9EUPU</name>
<evidence type="ECO:0000256" key="1">
    <source>
        <dbReference type="SAM" id="Phobius"/>
    </source>
</evidence>
<dbReference type="SMART" id="SM00271">
    <property type="entry name" value="DnaJ"/>
    <property type="match status" value="1"/>
</dbReference>
<keyword evidence="1" id="KW-0472">Membrane</keyword>
<dbReference type="Proteomes" id="UP000678393">
    <property type="component" value="Unassembled WGS sequence"/>
</dbReference>
<reference evidence="3" key="1">
    <citation type="submission" date="2021-04" db="EMBL/GenBank/DDBJ databases">
        <authorList>
            <consortium name="Molecular Ecology Group"/>
        </authorList>
    </citation>
    <scope>NUCLEOTIDE SEQUENCE</scope>
</reference>
<feature type="transmembrane region" description="Helical" evidence="1">
    <location>
        <begin position="174"/>
        <end position="197"/>
    </location>
</feature>
<keyword evidence="4" id="KW-1185">Reference proteome</keyword>
<dbReference type="SUPFAM" id="SSF46565">
    <property type="entry name" value="Chaperone J-domain"/>
    <property type="match status" value="1"/>
</dbReference>
<proteinExistence type="predicted"/>
<dbReference type="OrthoDB" id="552049at2759"/>
<keyword evidence="1" id="KW-1133">Transmembrane helix</keyword>
<comment type="caution">
    <text evidence="3">The sequence shown here is derived from an EMBL/GenBank/DDBJ whole genome shotgun (WGS) entry which is preliminary data.</text>
</comment>
<evidence type="ECO:0000313" key="3">
    <source>
        <dbReference type="EMBL" id="CAG5126431.1"/>
    </source>
</evidence>
<keyword evidence="1" id="KW-0812">Transmembrane</keyword>
<gene>
    <name evidence="3" type="ORF">CUNI_LOCUS11989</name>
</gene>